<comment type="subcellular location">
    <subcellularLocation>
        <location evidence="1">Cytoplasm</location>
    </subcellularLocation>
</comment>
<keyword evidence="6" id="KW-0678">Repressor</keyword>
<accession>A0A0K2GZ54</accession>
<dbReference type="SUPFAM" id="SSF50037">
    <property type="entry name" value="C-terminal domain of transcriptional repressors"/>
    <property type="match status" value="1"/>
</dbReference>
<evidence type="ECO:0000256" key="7">
    <source>
        <dbReference type="ARBA" id="ARBA00023015"/>
    </source>
</evidence>
<dbReference type="Gene3D" id="1.10.10.10">
    <property type="entry name" value="Winged helix-like DNA-binding domain superfamily/Winged helix DNA-binding domain"/>
    <property type="match status" value="1"/>
</dbReference>
<evidence type="ECO:0000256" key="12">
    <source>
        <dbReference type="ARBA" id="ARBA00032593"/>
    </source>
</evidence>
<dbReference type="PROSITE" id="PS50944">
    <property type="entry name" value="HTH_DTXR"/>
    <property type="match status" value="1"/>
</dbReference>
<dbReference type="KEGG" id="clw:CLAC_03725"/>
<dbReference type="InterPro" id="IPR036388">
    <property type="entry name" value="WH-like_DNA-bd_sf"/>
</dbReference>
<dbReference type="PANTHER" id="PTHR33238:SF11">
    <property type="entry name" value="TRANSCRIPTIONAL REGULATOR MNTR"/>
    <property type="match status" value="1"/>
</dbReference>
<dbReference type="GO" id="GO:0003700">
    <property type="term" value="F:DNA-binding transcription factor activity"/>
    <property type="evidence" value="ECO:0007669"/>
    <property type="project" value="InterPro"/>
</dbReference>
<dbReference type="InterPro" id="IPR007167">
    <property type="entry name" value="Fe-transptr_FeoA-like"/>
</dbReference>
<dbReference type="SMART" id="SM00529">
    <property type="entry name" value="HTH_DTXR"/>
    <property type="match status" value="1"/>
</dbReference>
<dbReference type="InterPro" id="IPR036421">
    <property type="entry name" value="Fe_dep_repressor_sf"/>
</dbReference>
<dbReference type="OrthoDB" id="9791355at2"/>
<dbReference type="GO" id="GO:0046914">
    <property type="term" value="F:transition metal ion binding"/>
    <property type="evidence" value="ECO:0007669"/>
    <property type="project" value="InterPro"/>
</dbReference>
<dbReference type="PATRIC" id="fig|1408189.4.peg.744"/>
<dbReference type="FunFam" id="1.10.60.10:FF:000004">
    <property type="entry name" value="DtxR family transcriptional regulator"/>
    <property type="match status" value="1"/>
</dbReference>
<dbReference type="Gene3D" id="1.10.60.10">
    <property type="entry name" value="Iron dependent repressor, metal binding and dimerisation domain"/>
    <property type="match status" value="1"/>
</dbReference>
<dbReference type="GO" id="GO:0003677">
    <property type="term" value="F:DNA binding"/>
    <property type="evidence" value="ECO:0007669"/>
    <property type="project" value="UniProtKB-KW"/>
</dbReference>
<evidence type="ECO:0000259" key="15">
    <source>
        <dbReference type="PROSITE" id="PS50944"/>
    </source>
</evidence>
<dbReference type="InterPro" id="IPR022687">
    <property type="entry name" value="HTH_DTXR"/>
</dbReference>
<evidence type="ECO:0000313" key="16">
    <source>
        <dbReference type="EMBL" id="ALA66963.1"/>
    </source>
</evidence>
<evidence type="ECO:0000256" key="11">
    <source>
        <dbReference type="ARBA" id="ARBA00023211"/>
    </source>
</evidence>
<reference evidence="16 17" key="1">
    <citation type="submission" date="2013-10" db="EMBL/GenBank/DDBJ databases">
        <title>Complete genome sequence of Corynebacterium lactis DSM 45799(T), isolated from raw cow milk.</title>
        <authorList>
            <person name="Ruckert C."/>
            <person name="Albersmeier A."/>
            <person name="Lipski A."/>
            <person name="Kalinowski J."/>
        </authorList>
    </citation>
    <scope>NUCLEOTIDE SEQUENCE [LARGE SCALE GENOMIC DNA]</scope>
    <source>
        <strain evidence="16 17">RW2-5</strain>
    </source>
</reference>
<proteinExistence type="inferred from homology"/>
<evidence type="ECO:0000256" key="8">
    <source>
        <dbReference type="ARBA" id="ARBA00023125"/>
    </source>
</evidence>
<dbReference type="InterPro" id="IPR050536">
    <property type="entry name" value="DtxR_MntR_Metal-Reg"/>
</dbReference>
<evidence type="ECO:0000256" key="4">
    <source>
        <dbReference type="ARBA" id="ARBA00016140"/>
    </source>
</evidence>
<dbReference type="InterPro" id="IPR008988">
    <property type="entry name" value="Transcriptional_repressor_C"/>
</dbReference>
<dbReference type="SMART" id="SM00899">
    <property type="entry name" value="FeoA"/>
    <property type="match status" value="1"/>
</dbReference>
<evidence type="ECO:0000313" key="17">
    <source>
        <dbReference type="Proteomes" id="UP000058446"/>
    </source>
</evidence>
<dbReference type="GO" id="GO:0045892">
    <property type="term" value="P:negative regulation of DNA-templated transcription"/>
    <property type="evidence" value="ECO:0007669"/>
    <property type="project" value="TreeGrafter"/>
</dbReference>
<gene>
    <name evidence="16" type="ORF">CLAC_03725</name>
</gene>
<evidence type="ECO:0000256" key="1">
    <source>
        <dbReference type="ARBA" id="ARBA00004496"/>
    </source>
</evidence>
<evidence type="ECO:0000256" key="2">
    <source>
        <dbReference type="ARBA" id="ARBA00007871"/>
    </source>
</evidence>
<keyword evidence="11" id="KW-0464">Manganese</keyword>
<sequence length="233" mass="25495">MHIEALSASAQNYLKSIFTLQEWTVDPVTPSNLADSLELRRSTVSDHVSRLSKQGLVEHEPYRGIELTALGRELALQMVRRHRLIETFLFKKLGYTIDEVHEDAERLEHEASDRFLSRIDAELGHPQFDPHGDPIPASDGSLPETHSFPLLSSAVGDRIIIARIHDGNPDLLRTLTGAGIKPGISFTVSQRSEPLATISLRSASGENPALSFDSAAALRVRSATDTGADTGVK</sequence>
<dbReference type="AlphaFoldDB" id="A0A0K2GZ54"/>
<dbReference type="STRING" id="1408189.CLAC_03725"/>
<dbReference type="SUPFAM" id="SSF47979">
    <property type="entry name" value="Iron-dependent repressor protein, dimerization domain"/>
    <property type="match status" value="1"/>
</dbReference>
<dbReference type="SUPFAM" id="SSF46785">
    <property type="entry name" value="Winged helix' DNA-binding domain"/>
    <property type="match status" value="1"/>
</dbReference>
<dbReference type="Pfam" id="PF04023">
    <property type="entry name" value="FeoA"/>
    <property type="match status" value="1"/>
</dbReference>
<dbReference type="InterPro" id="IPR001367">
    <property type="entry name" value="Fe_dep_repressor"/>
</dbReference>
<dbReference type="EMBL" id="CP006841">
    <property type="protein sequence ID" value="ALA66963.1"/>
    <property type="molecule type" value="Genomic_DNA"/>
</dbReference>
<dbReference type="RefSeq" id="WP_053411741.1">
    <property type="nucleotide sequence ID" value="NZ_CP006841.1"/>
</dbReference>
<dbReference type="PANTHER" id="PTHR33238">
    <property type="entry name" value="IRON (METAL) DEPENDENT REPRESSOR, DTXR FAMILY"/>
    <property type="match status" value="1"/>
</dbReference>
<keyword evidence="8" id="KW-0238">DNA-binding</keyword>
<dbReference type="GO" id="GO:0005737">
    <property type="term" value="C:cytoplasm"/>
    <property type="evidence" value="ECO:0007669"/>
    <property type="project" value="UniProtKB-SubCell"/>
</dbReference>
<dbReference type="GO" id="GO:0046983">
    <property type="term" value="F:protein dimerization activity"/>
    <property type="evidence" value="ECO:0007669"/>
    <property type="project" value="InterPro"/>
</dbReference>
<keyword evidence="9" id="KW-0010">Activator</keyword>
<name>A0A0K2GZ54_9CORY</name>
<evidence type="ECO:0000256" key="14">
    <source>
        <dbReference type="ARBA" id="ARBA00033329"/>
    </source>
</evidence>
<dbReference type="Proteomes" id="UP000058446">
    <property type="component" value="Chromosome"/>
</dbReference>
<evidence type="ECO:0000256" key="9">
    <source>
        <dbReference type="ARBA" id="ARBA00023159"/>
    </source>
</evidence>
<keyword evidence="7" id="KW-0805">Transcription regulation</keyword>
<evidence type="ECO:0000256" key="13">
    <source>
        <dbReference type="ARBA" id="ARBA00032618"/>
    </source>
</evidence>
<evidence type="ECO:0000256" key="10">
    <source>
        <dbReference type="ARBA" id="ARBA00023163"/>
    </source>
</evidence>
<comment type="subunit">
    <text evidence="3">Homodimer.</text>
</comment>
<keyword evidence="17" id="KW-1185">Reference proteome</keyword>
<feature type="domain" description="HTH dtxR-type" evidence="15">
    <location>
        <begin position="6"/>
        <end position="68"/>
    </location>
</feature>
<evidence type="ECO:0000256" key="5">
    <source>
        <dbReference type="ARBA" id="ARBA00022490"/>
    </source>
</evidence>
<comment type="similarity">
    <text evidence="2">Belongs to the DtxR/MntR family.</text>
</comment>
<keyword evidence="10" id="KW-0804">Transcription</keyword>
<keyword evidence="5" id="KW-0963">Cytoplasm</keyword>
<dbReference type="Pfam" id="PF01325">
    <property type="entry name" value="Fe_dep_repress"/>
    <property type="match status" value="1"/>
</dbReference>
<organism evidence="16 17">
    <name type="scientific">Corynebacterium lactis RW2-5</name>
    <dbReference type="NCBI Taxonomy" id="1408189"/>
    <lineage>
        <taxon>Bacteria</taxon>
        <taxon>Bacillati</taxon>
        <taxon>Actinomycetota</taxon>
        <taxon>Actinomycetes</taxon>
        <taxon>Mycobacteriales</taxon>
        <taxon>Corynebacteriaceae</taxon>
        <taxon>Corynebacterium</taxon>
    </lineage>
</organism>
<evidence type="ECO:0000256" key="6">
    <source>
        <dbReference type="ARBA" id="ARBA00022491"/>
    </source>
</evidence>
<evidence type="ECO:0000256" key="3">
    <source>
        <dbReference type="ARBA" id="ARBA00011738"/>
    </source>
</evidence>
<dbReference type="InterPro" id="IPR036390">
    <property type="entry name" value="WH_DNA-bd_sf"/>
</dbReference>
<dbReference type="Pfam" id="PF02742">
    <property type="entry name" value="Fe_dep_repr_C"/>
    <property type="match status" value="1"/>
</dbReference>
<protein>
    <recommendedName>
        <fullName evidence="4">Diphtheria toxin repressor</fullName>
    </recommendedName>
    <alternativeName>
        <fullName evidence="13">Iron-dependent diphtheria tox regulatory element</fullName>
    </alternativeName>
    <alternativeName>
        <fullName evidence="12">Manganese transport regulator</fullName>
    </alternativeName>
    <alternativeName>
        <fullName evidence="14">Tox regulatory factor</fullName>
    </alternativeName>
</protein>
<dbReference type="InterPro" id="IPR022689">
    <property type="entry name" value="Iron_dep_repressor"/>
</dbReference>